<keyword evidence="8 10" id="KW-0411">Iron-sulfur</keyword>
<evidence type="ECO:0000313" key="14">
    <source>
        <dbReference type="Proteomes" id="UP000549394"/>
    </source>
</evidence>
<keyword evidence="14" id="KW-1185">Reference proteome</keyword>
<protein>
    <recommendedName>
        <fullName evidence="2 10">DNA primase large subunit</fullName>
    </recommendedName>
</protein>
<evidence type="ECO:0000256" key="9">
    <source>
        <dbReference type="ARBA" id="ARBA00023125"/>
    </source>
</evidence>
<keyword evidence="7 10" id="KW-0408">Iron</keyword>
<keyword evidence="9 10" id="KW-0238">DNA-binding</keyword>
<dbReference type="InterPro" id="IPR007238">
    <property type="entry name" value="DNA_primase_lsu_euk/arc"/>
</dbReference>
<evidence type="ECO:0000256" key="7">
    <source>
        <dbReference type="ARBA" id="ARBA00023004"/>
    </source>
</evidence>
<dbReference type="InterPro" id="IPR016558">
    <property type="entry name" value="DNA_primase_lsu_euk"/>
</dbReference>
<reference evidence="13 14" key="1">
    <citation type="submission" date="2020-08" db="EMBL/GenBank/DDBJ databases">
        <authorList>
            <person name="Hejnol A."/>
        </authorList>
    </citation>
    <scope>NUCLEOTIDE SEQUENCE [LARGE SCALE GENOMIC DNA]</scope>
</reference>
<keyword evidence="6 10" id="KW-0479">Metal-binding</keyword>
<evidence type="ECO:0000256" key="1">
    <source>
        <dbReference type="ARBA" id="ARBA00010564"/>
    </source>
</evidence>
<dbReference type="PIRSF" id="PIRSF009449">
    <property type="entry name" value="DNA_primase_large_subunit"/>
    <property type="match status" value="1"/>
</dbReference>
<name>A0A7I8VQ14_9ANNE</name>
<organism evidence="13 14">
    <name type="scientific">Dimorphilus gyrociliatus</name>
    <dbReference type="NCBI Taxonomy" id="2664684"/>
    <lineage>
        <taxon>Eukaryota</taxon>
        <taxon>Metazoa</taxon>
        <taxon>Spiralia</taxon>
        <taxon>Lophotrochozoa</taxon>
        <taxon>Annelida</taxon>
        <taxon>Polychaeta</taxon>
        <taxon>Polychaeta incertae sedis</taxon>
        <taxon>Dinophilidae</taxon>
        <taxon>Dimorphilus</taxon>
    </lineage>
</organism>
<evidence type="ECO:0000313" key="13">
    <source>
        <dbReference type="EMBL" id="CAD5117835.1"/>
    </source>
</evidence>
<dbReference type="EMBL" id="CAJFCJ010000007">
    <property type="protein sequence ID" value="CAD5117835.1"/>
    <property type="molecule type" value="Genomic_DNA"/>
</dbReference>
<evidence type="ECO:0000256" key="3">
    <source>
        <dbReference type="ARBA" id="ARBA00022485"/>
    </source>
</evidence>
<feature type="domain" description="DNA primase large subunit C-terminal" evidence="12">
    <location>
        <begin position="289"/>
        <end position="457"/>
    </location>
</feature>
<dbReference type="InterPro" id="IPR058560">
    <property type="entry name" value="DNA_primase_C"/>
</dbReference>
<dbReference type="AlphaFoldDB" id="A0A7I8VQ14"/>
<comment type="similarity">
    <text evidence="1 10">Belongs to the eukaryotic-type primase large subunit family.</text>
</comment>
<dbReference type="GO" id="GO:0051539">
    <property type="term" value="F:4 iron, 4 sulfur cluster binding"/>
    <property type="evidence" value="ECO:0007669"/>
    <property type="project" value="UniProtKB-UniRule"/>
</dbReference>
<evidence type="ECO:0000256" key="6">
    <source>
        <dbReference type="ARBA" id="ARBA00022723"/>
    </source>
</evidence>
<evidence type="ECO:0000256" key="8">
    <source>
        <dbReference type="ARBA" id="ARBA00023014"/>
    </source>
</evidence>
<evidence type="ECO:0000256" key="4">
    <source>
        <dbReference type="ARBA" id="ARBA00022515"/>
    </source>
</evidence>
<evidence type="ECO:0000259" key="12">
    <source>
        <dbReference type="Pfam" id="PF04104"/>
    </source>
</evidence>
<evidence type="ECO:0000256" key="5">
    <source>
        <dbReference type="ARBA" id="ARBA00022705"/>
    </source>
</evidence>
<dbReference type="FunFam" id="1.20.930.80:FF:000001">
    <property type="entry name" value="DNA primase large subunit"/>
    <property type="match status" value="1"/>
</dbReference>
<evidence type="ECO:0000256" key="11">
    <source>
        <dbReference type="PIRSR" id="PIRSR009449-1"/>
    </source>
</evidence>
<dbReference type="Gene3D" id="1.20.930.80">
    <property type="match status" value="1"/>
</dbReference>
<keyword evidence="3 10" id="KW-0004">4Fe-4S</keyword>
<dbReference type="Pfam" id="PF26466">
    <property type="entry name" value="DNA_primase_lrg_N"/>
    <property type="match status" value="1"/>
</dbReference>
<keyword evidence="4 10" id="KW-0639">Primosome</keyword>
<dbReference type="Pfam" id="PF04104">
    <property type="entry name" value="DNA_primase_lrg"/>
    <property type="match status" value="1"/>
</dbReference>
<dbReference type="SUPFAM" id="SSF140914">
    <property type="entry name" value="PriB N-terminal domain-like"/>
    <property type="match status" value="1"/>
</dbReference>
<dbReference type="CDD" id="cd07322">
    <property type="entry name" value="PriL_PriS_Eukaryotic"/>
    <property type="match status" value="1"/>
</dbReference>
<comment type="function">
    <text evidence="10">DNA primase is the polymerase that synthesizes small RNA primers for the Okazaki fragments made during discontinuous DNA replication.</text>
</comment>
<gene>
    <name evidence="13" type="ORF">DGYR_LOCUS6319</name>
</gene>
<feature type="binding site" evidence="11">
    <location>
        <position position="378"/>
    </location>
    <ligand>
        <name>[4Fe-4S] cluster</name>
        <dbReference type="ChEBI" id="CHEBI:49883"/>
    </ligand>
</feature>
<feature type="binding site" evidence="11">
    <location>
        <position position="299"/>
    </location>
    <ligand>
        <name>[4Fe-4S] cluster</name>
        <dbReference type="ChEBI" id="CHEBI:49883"/>
    </ligand>
</feature>
<dbReference type="OrthoDB" id="421393at2759"/>
<comment type="caution">
    <text evidence="13">The sequence shown here is derived from an EMBL/GenBank/DDBJ whole genome shotgun (WGS) entry which is preliminary data.</text>
</comment>
<accession>A0A7I8VQ14</accession>
<dbReference type="GO" id="GO:0046872">
    <property type="term" value="F:metal ion binding"/>
    <property type="evidence" value="ECO:0007669"/>
    <property type="project" value="UniProtKB-UniRule"/>
</dbReference>
<keyword evidence="5 10" id="KW-0235">DNA replication</keyword>
<feature type="binding site" evidence="11">
    <location>
        <position position="434"/>
    </location>
    <ligand>
        <name>[4Fe-4S] cluster</name>
        <dbReference type="ChEBI" id="CHEBI:49883"/>
    </ligand>
</feature>
<comment type="cofactor">
    <cofactor evidence="10">
        <name>[4Fe-4S] cluster</name>
        <dbReference type="ChEBI" id="CHEBI:49883"/>
    </cofactor>
    <text evidence="10">Binds 1 [4Fe-4S] cluster.</text>
</comment>
<dbReference type="GO" id="GO:0006269">
    <property type="term" value="P:DNA replication, synthesis of primer"/>
    <property type="evidence" value="ECO:0007669"/>
    <property type="project" value="UniProtKB-KW"/>
</dbReference>
<dbReference type="GO" id="GO:0005658">
    <property type="term" value="C:alpha DNA polymerase:primase complex"/>
    <property type="evidence" value="ECO:0007669"/>
    <property type="project" value="TreeGrafter"/>
</dbReference>
<dbReference type="GO" id="GO:0006270">
    <property type="term" value="P:DNA replication initiation"/>
    <property type="evidence" value="ECO:0007669"/>
    <property type="project" value="TreeGrafter"/>
</dbReference>
<dbReference type="PANTHER" id="PTHR10537:SF3">
    <property type="entry name" value="DNA PRIMASE LARGE SUBUNIT"/>
    <property type="match status" value="1"/>
</dbReference>
<proteinExistence type="inferred from homology"/>
<evidence type="ECO:0000256" key="10">
    <source>
        <dbReference type="PIRNR" id="PIRNR009449"/>
    </source>
</evidence>
<sequence length="512" mass="59432">MQFDSGKSRRSKIFRKNFRYSSILQLYEEPPTEKVSLSEFEEYAIDRIKLLKIVENVGLKHVKGSEEYCMAIKKEMANGKLEGLPLRLKDHSIEANLEKVMKKDHVSHFILRLAFCRTEDLRRWFLAQELDLFKLRWSLMTADAQKAFMLENRMHYNPISDSEKSEKLTELTASTFRPSIHKSNTTLALNTDFYKVPFTEAIELVRTRKVYIEKGQAYIPSNEVIVLIQNYFRMKISAALVLTTKTLSLMEEDDRLGPILDACAKRHIGIEYVTRKNIKDGEVTPEMLDQLSKESFPPCMQQLHHNLKTNHHLKHNGRMQYGLFLKGIGLSMNDAIRFWKTEFCKQMDGDKWDKQYLYNIRHNYGHEGKRANYTPYSCSKICSMTPGPGESNGCPFRHTDASVLRQRLQGMSLNREGIDTIVEFSKKGHPQLACGKYFDMVHNQDIGFTPNHPNHYFDESRNVLNPKVVEGQKERPVVKPKLVPTTSKQPLNVKKELENSSFDEDLMTMDME</sequence>
<dbReference type="GO" id="GO:0003677">
    <property type="term" value="F:DNA binding"/>
    <property type="evidence" value="ECO:0007669"/>
    <property type="project" value="UniProtKB-UniRule"/>
</dbReference>
<dbReference type="Proteomes" id="UP000549394">
    <property type="component" value="Unassembled WGS sequence"/>
</dbReference>
<feature type="binding site" evidence="11">
    <location>
        <position position="394"/>
    </location>
    <ligand>
        <name>[4Fe-4S] cluster</name>
        <dbReference type="ChEBI" id="CHEBI:49883"/>
    </ligand>
</feature>
<dbReference type="PANTHER" id="PTHR10537">
    <property type="entry name" value="DNA PRIMASE LARGE SUBUNIT"/>
    <property type="match status" value="1"/>
</dbReference>
<evidence type="ECO:0000256" key="2">
    <source>
        <dbReference type="ARBA" id="ARBA00019038"/>
    </source>
</evidence>